<feature type="region of interest" description="Disordered" evidence="1">
    <location>
        <begin position="1"/>
        <end position="23"/>
    </location>
</feature>
<sequence>MTEIAQHRQRKHSSTTARPASAPSVDRHFGAVFVTPLSTREYLLLSDPGVRRWPLGGWVLLDDRDTVVGYHWHQLYHALDTDWSSHTTAFAAFIPDAEQRERLAAAGWTVRPDGDTALLAPYLCSTARPWRVVP</sequence>
<feature type="compositionally biased region" description="Low complexity" evidence="1">
    <location>
        <begin position="14"/>
        <end position="23"/>
    </location>
</feature>
<name>A0A1Y5PD34_9MYCO</name>
<dbReference type="AlphaFoldDB" id="A0A1Y5PD34"/>
<dbReference type="EMBL" id="FLQS01000028">
    <property type="protein sequence ID" value="SBS76625.1"/>
    <property type="molecule type" value="Genomic_DNA"/>
</dbReference>
<evidence type="ECO:0000256" key="1">
    <source>
        <dbReference type="SAM" id="MobiDB-lite"/>
    </source>
</evidence>
<proteinExistence type="predicted"/>
<reference evidence="2" key="1">
    <citation type="submission" date="2016-03" db="EMBL/GenBank/DDBJ databases">
        <authorList>
            <person name="Ploux O."/>
        </authorList>
    </citation>
    <scope>NUCLEOTIDE SEQUENCE</scope>
    <source>
        <strain evidence="2">UC10</strain>
    </source>
</reference>
<evidence type="ECO:0000313" key="2">
    <source>
        <dbReference type="EMBL" id="SBS76625.1"/>
    </source>
</evidence>
<organism evidence="2">
    <name type="scientific">uncultured Mycobacterium sp</name>
    <dbReference type="NCBI Taxonomy" id="171292"/>
    <lineage>
        <taxon>Bacteria</taxon>
        <taxon>Bacillati</taxon>
        <taxon>Actinomycetota</taxon>
        <taxon>Actinomycetes</taxon>
        <taxon>Mycobacteriales</taxon>
        <taxon>Mycobacteriaceae</taxon>
        <taxon>Mycobacterium</taxon>
        <taxon>environmental samples</taxon>
    </lineage>
</organism>
<gene>
    <name evidence="2" type="ORF">MHPYR_340034</name>
</gene>
<protein>
    <submittedName>
        <fullName evidence="2">Uncharacterized protein</fullName>
    </submittedName>
</protein>
<accession>A0A1Y5PD34</accession>